<evidence type="ECO:0000313" key="3">
    <source>
        <dbReference type="Proteomes" id="UP000267029"/>
    </source>
</evidence>
<dbReference type="EMBL" id="UXSR01001407">
    <property type="protein sequence ID" value="VDD78227.1"/>
    <property type="molecule type" value="Genomic_DNA"/>
</dbReference>
<proteinExistence type="predicted"/>
<evidence type="ECO:0008006" key="4">
    <source>
        <dbReference type="Google" id="ProtNLM"/>
    </source>
</evidence>
<dbReference type="Proteomes" id="UP000267029">
    <property type="component" value="Unassembled WGS sequence"/>
</dbReference>
<name>A0A0R3UBD0_MESCO</name>
<reference evidence="2 3" key="1">
    <citation type="submission" date="2018-10" db="EMBL/GenBank/DDBJ databases">
        <authorList>
            <consortium name="Pathogen Informatics"/>
        </authorList>
    </citation>
    <scope>NUCLEOTIDE SEQUENCE [LARGE SCALE GENOMIC DNA]</scope>
</reference>
<keyword evidence="3" id="KW-1185">Reference proteome</keyword>
<organism evidence="2 3">
    <name type="scientific">Mesocestoides corti</name>
    <name type="common">Flatworm</name>
    <dbReference type="NCBI Taxonomy" id="53468"/>
    <lineage>
        <taxon>Eukaryota</taxon>
        <taxon>Metazoa</taxon>
        <taxon>Spiralia</taxon>
        <taxon>Lophotrochozoa</taxon>
        <taxon>Platyhelminthes</taxon>
        <taxon>Cestoda</taxon>
        <taxon>Eucestoda</taxon>
        <taxon>Cyclophyllidea</taxon>
        <taxon>Mesocestoididae</taxon>
        <taxon>Mesocestoides</taxon>
    </lineage>
</organism>
<feature type="signal peptide" evidence="1">
    <location>
        <begin position="1"/>
        <end position="19"/>
    </location>
</feature>
<dbReference type="AlphaFoldDB" id="A0A0R3UBD0"/>
<accession>A0A0R3UBD0</accession>
<evidence type="ECO:0000313" key="2">
    <source>
        <dbReference type="EMBL" id="VDD78227.1"/>
    </source>
</evidence>
<sequence>MALCGVISLLLISLHAASGLWINYSNTDTLLLMSVTTGQQIGGFERCFANCTSQRPHYDSGLYNEYRKMCYCGTLRKNYNLSYPIVDPNMTAFIYEHGFDCSCPQRILKDMDGMAASGIAANVNDCEDFCLSHNNDSINVAVFFNNVVCLYLKQTVAIFQKHRFLIGTASQPNQ</sequence>
<feature type="chain" id="PRO_5030017477" description="WSC domain-containing protein" evidence="1">
    <location>
        <begin position="20"/>
        <end position="174"/>
    </location>
</feature>
<evidence type="ECO:0000256" key="1">
    <source>
        <dbReference type="SAM" id="SignalP"/>
    </source>
</evidence>
<keyword evidence="1" id="KW-0732">Signal</keyword>
<protein>
    <recommendedName>
        <fullName evidence="4">WSC domain-containing protein</fullName>
    </recommendedName>
</protein>
<gene>
    <name evidence="2" type="ORF">MCOS_LOCUS4230</name>
</gene>